<evidence type="ECO:0000313" key="2">
    <source>
        <dbReference type="EMBL" id="PLW29451.1"/>
    </source>
</evidence>
<keyword evidence="3" id="KW-1185">Reference proteome</keyword>
<evidence type="ECO:0000313" key="3">
    <source>
        <dbReference type="Proteomes" id="UP000235388"/>
    </source>
</evidence>
<dbReference type="Proteomes" id="UP000235388">
    <property type="component" value="Unassembled WGS sequence"/>
</dbReference>
<dbReference type="AlphaFoldDB" id="A0A2N5TVC8"/>
<feature type="compositionally biased region" description="Pro residues" evidence="1">
    <location>
        <begin position="100"/>
        <end position="114"/>
    </location>
</feature>
<accession>A0A2N5TVC8</accession>
<gene>
    <name evidence="2" type="ORF">PCANC_27376</name>
</gene>
<feature type="region of interest" description="Disordered" evidence="1">
    <location>
        <begin position="90"/>
        <end position="133"/>
    </location>
</feature>
<proteinExistence type="predicted"/>
<reference evidence="2 3" key="1">
    <citation type="submission" date="2017-11" db="EMBL/GenBank/DDBJ databases">
        <title>De novo assembly and phasing of dikaryotic genomes from two isolates of Puccinia coronata f. sp. avenae, the causal agent of oat crown rust.</title>
        <authorList>
            <person name="Miller M.E."/>
            <person name="Zhang Y."/>
            <person name="Omidvar V."/>
            <person name="Sperschneider J."/>
            <person name="Schwessinger B."/>
            <person name="Raley C."/>
            <person name="Palmer J.M."/>
            <person name="Garnica D."/>
            <person name="Upadhyaya N."/>
            <person name="Rathjen J."/>
            <person name="Taylor J.M."/>
            <person name="Park R.F."/>
            <person name="Dodds P.N."/>
            <person name="Hirsch C.D."/>
            <person name="Kianian S.F."/>
            <person name="Figueroa M."/>
        </authorList>
    </citation>
    <scope>NUCLEOTIDE SEQUENCE [LARGE SCALE GENOMIC DNA]</scope>
    <source>
        <strain evidence="2">12NC29</strain>
    </source>
</reference>
<protein>
    <submittedName>
        <fullName evidence="2">Uncharacterized protein</fullName>
    </submittedName>
</protein>
<feature type="region of interest" description="Disordered" evidence="1">
    <location>
        <begin position="179"/>
        <end position="260"/>
    </location>
</feature>
<evidence type="ECO:0000256" key="1">
    <source>
        <dbReference type="SAM" id="MobiDB-lite"/>
    </source>
</evidence>
<name>A0A2N5TVC8_9BASI</name>
<feature type="compositionally biased region" description="Polar residues" evidence="1">
    <location>
        <begin position="248"/>
        <end position="260"/>
    </location>
</feature>
<feature type="compositionally biased region" description="Basic and acidic residues" evidence="1">
    <location>
        <begin position="220"/>
        <end position="236"/>
    </location>
</feature>
<feature type="compositionally biased region" description="Low complexity" evidence="1">
    <location>
        <begin position="115"/>
        <end position="124"/>
    </location>
</feature>
<organism evidence="2 3">
    <name type="scientific">Puccinia coronata f. sp. avenae</name>
    <dbReference type="NCBI Taxonomy" id="200324"/>
    <lineage>
        <taxon>Eukaryota</taxon>
        <taxon>Fungi</taxon>
        <taxon>Dikarya</taxon>
        <taxon>Basidiomycota</taxon>
        <taxon>Pucciniomycotina</taxon>
        <taxon>Pucciniomycetes</taxon>
        <taxon>Pucciniales</taxon>
        <taxon>Pucciniaceae</taxon>
        <taxon>Puccinia</taxon>
    </lineage>
</organism>
<dbReference type="EMBL" id="PGCJ01000410">
    <property type="protein sequence ID" value="PLW29451.1"/>
    <property type="molecule type" value="Genomic_DNA"/>
</dbReference>
<feature type="compositionally biased region" description="Low complexity" evidence="1">
    <location>
        <begin position="179"/>
        <end position="192"/>
    </location>
</feature>
<comment type="caution">
    <text evidence="2">The sequence shown here is derived from an EMBL/GenBank/DDBJ whole genome shotgun (WGS) entry which is preliminary data.</text>
</comment>
<sequence length="260" mass="28403">MLVRIHKRLRKHKNRANTHNCPRVKRDHSWVPLARVVTWQEPSVQHWRLLQSCCLVHTVARSSPIAPTHHMPSSQEHGAQRCTARIISSSLAHQQHEPKQSPPPTKSVEAPPPHASVAASPQPSTGIAKLKPNRPEGWLRYQAALDTSHLPKVPGGAMLAPSHSQKVQWARAKRRVTAPFAASGSAVSSGPVTRTGDANDSNKDNDANSNANSLSQHNTGSEKEDGVSDKEDEKGGTKTHIYYVPIPANTTSIQKKQSPL</sequence>